<evidence type="ECO:0000256" key="2">
    <source>
        <dbReference type="ARBA" id="ARBA00022448"/>
    </source>
</evidence>
<keyword evidence="7" id="KW-1185">Reference proteome</keyword>
<dbReference type="PROSITE" id="PS00211">
    <property type="entry name" value="ABC_TRANSPORTER_1"/>
    <property type="match status" value="1"/>
</dbReference>
<dbReference type="PANTHER" id="PTHR42734:SF5">
    <property type="entry name" value="IRON TRANSPORT SYSTEM ATP-BINDING PROTEIN HI_0361-RELATED"/>
    <property type="match status" value="1"/>
</dbReference>
<dbReference type="SUPFAM" id="SSF52540">
    <property type="entry name" value="P-loop containing nucleoside triphosphate hydrolases"/>
    <property type="match status" value="1"/>
</dbReference>
<keyword evidence="4 6" id="KW-0067">ATP-binding</keyword>
<dbReference type="InterPro" id="IPR003593">
    <property type="entry name" value="AAA+_ATPase"/>
</dbReference>
<feature type="domain" description="ABC transporter" evidence="5">
    <location>
        <begin position="52"/>
        <end position="280"/>
    </location>
</feature>
<dbReference type="Gene3D" id="3.40.50.300">
    <property type="entry name" value="P-loop containing nucleotide triphosphate hydrolases"/>
    <property type="match status" value="1"/>
</dbReference>
<proteinExistence type="inferred from homology"/>
<evidence type="ECO:0000313" key="7">
    <source>
        <dbReference type="Proteomes" id="UP000184608"/>
    </source>
</evidence>
<dbReference type="GO" id="GO:0016887">
    <property type="term" value="F:ATP hydrolysis activity"/>
    <property type="evidence" value="ECO:0007669"/>
    <property type="project" value="InterPro"/>
</dbReference>
<keyword evidence="2" id="KW-0813">Transport</keyword>
<evidence type="ECO:0000259" key="5">
    <source>
        <dbReference type="PROSITE" id="PS50893"/>
    </source>
</evidence>
<dbReference type="InterPro" id="IPR050153">
    <property type="entry name" value="Metal_Ion_Import_ABC"/>
</dbReference>
<dbReference type="EMBL" id="FQXZ01000011">
    <property type="protein sequence ID" value="SHH98069.1"/>
    <property type="molecule type" value="Genomic_DNA"/>
</dbReference>
<dbReference type="CDD" id="cd03235">
    <property type="entry name" value="ABC_Metallic_Cations"/>
    <property type="match status" value="1"/>
</dbReference>
<organism evidence="6 7">
    <name type="scientific">Vibrio aerogenes CECT 7868</name>
    <dbReference type="NCBI Taxonomy" id="1216006"/>
    <lineage>
        <taxon>Bacteria</taxon>
        <taxon>Pseudomonadati</taxon>
        <taxon>Pseudomonadota</taxon>
        <taxon>Gammaproteobacteria</taxon>
        <taxon>Vibrionales</taxon>
        <taxon>Vibrionaceae</taxon>
        <taxon>Vibrio</taxon>
    </lineage>
</organism>
<evidence type="ECO:0000256" key="4">
    <source>
        <dbReference type="ARBA" id="ARBA00022840"/>
    </source>
</evidence>
<dbReference type="STRING" id="1216006.VA7868_01118"/>
<protein>
    <submittedName>
        <fullName evidence="6">High-affinity zinc uptake system ATP-binding protein ZnuC</fullName>
        <ecNumber evidence="6">3.6.3.-</ecNumber>
    </submittedName>
</protein>
<dbReference type="AlphaFoldDB" id="A0A1M5XE87"/>
<comment type="similarity">
    <text evidence="1">Belongs to the ABC transporter superfamily.</text>
</comment>
<dbReference type="InterPro" id="IPR017871">
    <property type="entry name" value="ABC_transporter-like_CS"/>
</dbReference>
<dbReference type="Proteomes" id="UP000184608">
    <property type="component" value="Unassembled WGS sequence"/>
</dbReference>
<dbReference type="InterPro" id="IPR003439">
    <property type="entry name" value="ABC_transporter-like_ATP-bd"/>
</dbReference>
<dbReference type="Pfam" id="PF00005">
    <property type="entry name" value="ABC_tran"/>
    <property type="match status" value="1"/>
</dbReference>
<evidence type="ECO:0000256" key="3">
    <source>
        <dbReference type="ARBA" id="ARBA00022741"/>
    </source>
</evidence>
<keyword evidence="6" id="KW-0378">Hydrolase</keyword>
<reference evidence="6 7" key="1">
    <citation type="submission" date="2016-11" db="EMBL/GenBank/DDBJ databases">
        <authorList>
            <person name="Jaros S."/>
            <person name="Januszkiewicz K."/>
            <person name="Wedrychowicz H."/>
        </authorList>
    </citation>
    <scope>NUCLEOTIDE SEQUENCE [LARGE SCALE GENOMIC DNA]</scope>
    <source>
        <strain evidence="6 7">CECT 7868</strain>
    </source>
</reference>
<evidence type="ECO:0000256" key="1">
    <source>
        <dbReference type="ARBA" id="ARBA00005417"/>
    </source>
</evidence>
<accession>A0A1M5XE87</accession>
<dbReference type="EC" id="3.6.3.-" evidence="6"/>
<keyword evidence="3" id="KW-0547">Nucleotide-binding</keyword>
<sequence>MVQNNDSDDILYTLTQIFINPDCILYRPGSRRVCADSVSLAGDSLGGVTAMIELNNLVVGYQGKGLTEPVSGCFDQGSLTAIMGENGTGKSTLLKTICGMLSPVSGHVSFRQNTQTDMSWLPQQADIDRSFPINVFDVVSMGCWPRRSMMAALRRQDIARVEAALETTGISDLANYSVNQLSGGQFQRMLFARLLVQDAPVMLMDEPFTGIDAQTQEMLIALIGQLHQAGKTIIAVLHNPEMVHTFFPQTLVINHRCFHWGETGDVLSRCGLFQPQAGLSLRFG</sequence>
<dbReference type="GO" id="GO:0005524">
    <property type="term" value="F:ATP binding"/>
    <property type="evidence" value="ECO:0007669"/>
    <property type="project" value="UniProtKB-KW"/>
</dbReference>
<dbReference type="SMART" id="SM00382">
    <property type="entry name" value="AAA"/>
    <property type="match status" value="1"/>
</dbReference>
<evidence type="ECO:0000313" key="6">
    <source>
        <dbReference type="EMBL" id="SHH98069.1"/>
    </source>
</evidence>
<name>A0A1M5XE87_9VIBR</name>
<dbReference type="InterPro" id="IPR027417">
    <property type="entry name" value="P-loop_NTPase"/>
</dbReference>
<gene>
    <name evidence="6" type="primary">znuC_1</name>
    <name evidence="6" type="ORF">VA7868_01118</name>
</gene>
<dbReference type="PANTHER" id="PTHR42734">
    <property type="entry name" value="METAL TRANSPORT SYSTEM ATP-BINDING PROTEIN TM_0124-RELATED"/>
    <property type="match status" value="1"/>
</dbReference>
<dbReference type="PROSITE" id="PS50893">
    <property type="entry name" value="ABC_TRANSPORTER_2"/>
    <property type="match status" value="1"/>
</dbReference>